<comment type="caution">
    <text evidence="3">The sequence shown here is derived from an EMBL/GenBank/DDBJ whole genome shotgun (WGS) entry which is preliminary data.</text>
</comment>
<dbReference type="RefSeq" id="WP_199237971.1">
    <property type="nucleotide sequence ID" value="NZ_SLWN01000001.1"/>
</dbReference>
<dbReference type="Gene3D" id="3.20.20.30">
    <property type="entry name" value="Luciferase-like domain"/>
    <property type="match status" value="1"/>
</dbReference>
<accession>A0A4R2HW51</accession>
<sequence length="350" mass="38784">MVRFSYVQLPDYPLTDCIDMIKTADDLGFYAAYSVDETWHKDMWLLFAAAADKTKNIRLGPNVTHVILREPTHICQMLATLDELSGGRAEAVVSFGNLGLLEQYHIDWKSMKPLSRVREAMEVMRRFLDEGAITFDGEFFKYTGMFTFARPVQERIPLKMGAMGGPRSFEVAGEIADGMHHALGYSRENYEYVAEHVKLGLDKSGRNLDNFDLGAWVVFAVSENSEAAKRAARIMVGFYISSMPANQLARHGLNRDDLQPIIDALGAGEIDRAIELTSPEIAATLSVAGTPEECVAKLKTDILPTGVNHIIAAVTDPMMVKTFSGKEIEGVPDVQGQLRLIHDKVMPELG</sequence>
<evidence type="ECO:0000313" key="4">
    <source>
        <dbReference type="Proteomes" id="UP000294508"/>
    </source>
</evidence>
<dbReference type="InterPro" id="IPR011251">
    <property type="entry name" value="Luciferase-like_dom"/>
</dbReference>
<keyword evidence="4" id="KW-1185">Reference proteome</keyword>
<feature type="domain" description="Luciferase-like" evidence="2">
    <location>
        <begin position="13"/>
        <end position="300"/>
    </location>
</feature>
<dbReference type="Pfam" id="PF00296">
    <property type="entry name" value="Bac_luciferase"/>
    <property type="match status" value="1"/>
</dbReference>
<dbReference type="InterPro" id="IPR036661">
    <property type="entry name" value="Luciferase-like_sf"/>
</dbReference>
<dbReference type="Proteomes" id="UP000294508">
    <property type="component" value="Unassembled WGS sequence"/>
</dbReference>
<gene>
    <name evidence="3" type="ORF">EV652_101636</name>
</gene>
<dbReference type="EMBL" id="SLWN01000001">
    <property type="protein sequence ID" value="TCO35751.1"/>
    <property type="molecule type" value="Genomic_DNA"/>
</dbReference>
<dbReference type="SUPFAM" id="SSF51679">
    <property type="entry name" value="Bacterial luciferase-like"/>
    <property type="match status" value="1"/>
</dbReference>
<dbReference type="CDD" id="cd01097">
    <property type="entry name" value="Tetrahydromethanopterin_reductase"/>
    <property type="match status" value="1"/>
</dbReference>
<dbReference type="PANTHER" id="PTHR43244:SF1">
    <property type="entry name" value="5,10-METHYLENETETRAHYDROMETHANOPTERIN REDUCTASE"/>
    <property type="match status" value="1"/>
</dbReference>
<evidence type="ECO:0000313" key="3">
    <source>
        <dbReference type="EMBL" id="TCO35751.1"/>
    </source>
</evidence>
<dbReference type="AlphaFoldDB" id="A0A4R2HW51"/>
<protein>
    <submittedName>
        <fullName evidence="3">5,10-methylenetetrahydromethanopterin reductase</fullName>
    </submittedName>
</protein>
<dbReference type="PANTHER" id="PTHR43244">
    <property type="match status" value="1"/>
</dbReference>
<reference evidence="3 4" key="1">
    <citation type="journal article" date="2015" name="Stand. Genomic Sci.">
        <title>Genomic Encyclopedia of Bacterial and Archaeal Type Strains, Phase III: the genomes of soil and plant-associated and newly described type strains.</title>
        <authorList>
            <person name="Whitman W.B."/>
            <person name="Woyke T."/>
            <person name="Klenk H.P."/>
            <person name="Zhou Y."/>
            <person name="Lilburn T.G."/>
            <person name="Beck B.J."/>
            <person name="De Vos P."/>
            <person name="Vandamme P."/>
            <person name="Eisen J.A."/>
            <person name="Garrity G."/>
            <person name="Hugenholtz P."/>
            <person name="Kyrpides N.C."/>
        </authorList>
    </citation>
    <scope>NUCLEOTIDE SEQUENCE [LARGE SCALE GENOMIC DNA]</scope>
    <source>
        <strain evidence="3 4">VKM Ac-2572</strain>
    </source>
</reference>
<evidence type="ECO:0000259" key="2">
    <source>
        <dbReference type="Pfam" id="PF00296"/>
    </source>
</evidence>
<proteinExistence type="predicted"/>
<organism evidence="3 4">
    <name type="scientific">Kribbella steppae</name>
    <dbReference type="NCBI Taxonomy" id="2512223"/>
    <lineage>
        <taxon>Bacteria</taxon>
        <taxon>Bacillati</taxon>
        <taxon>Actinomycetota</taxon>
        <taxon>Actinomycetes</taxon>
        <taxon>Propionibacteriales</taxon>
        <taxon>Kribbellaceae</taxon>
        <taxon>Kribbella</taxon>
    </lineage>
</organism>
<name>A0A4R2HW51_9ACTN</name>
<keyword evidence="1" id="KW-0560">Oxidoreductase</keyword>
<evidence type="ECO:0000256" key="1">
    <source>
        <dbReference type="ARBA" id="ARBA00023002"/>
    </source>
</evidence>
<dbReference type="InterPro" id="IPR050564">
    <property type="entry name" value="F420-G6PD/mer"/>
</dbReference>
<dbReference type="GO" id="GO:0016705">
    <property type="term" value="F:oxidoreductase activity, acting on paired donors, with incorporation or reduction of molecular oxygen"/>
    <property type="evidence" value="ECO:0007669"/>
    <property type="project" value="InterPro"/>
</dbReference>